<evidence type="ECO:0000256" key="1">
    <source>
        <dbReference type="SAM" id="SignalP"/>
    </source>
</evidence>
<reference evidence="2 3" key="1">
    <citation type="submission" date="2019-01" db="EMBL/GenBank/DDBJ databases">
        <title>Pseudolysobacter antarctica gen. nov., sp. nov., isolated from Fildes Peninsula, Antarctica.</title>
        <authorList>
            <person name="Wei Z."/>
            <person name="Peng F."/>
        </authorList>
    </citation>
    <scope>NUCLEOTIDE SEQUENCE [LARGE SCALE GENOMIC DNA]</scope>
    <source>
        <strain evidence="2 3">AQ6-296</strain>
    </source>
</reference>
<evidence type="ECO:0008006" key="4">
    <source>
        <dbReference type="Google" id="ProtNLM"/>
    </source>
</evidence>
<sequence>MNKIGSRLVSTLISLTVFLSFSKYAEAFDLVSGKVTTPCVSYSEIEKNIIGLVSAGRTKAPNSPPVLTDKFVFFHLLLEAPICIDAGTGVDGLEPAHEKIEHVELGITTAEEYRLIHQLVGRRIKCTGKFAPSITGFHWDDVILWNAVCSIIPREGDLVRK</sequence>
<evidence type="ECO:0000313" key="3">
    <source>
        <dbReference type="Proteomes" id="UP000291562"/>
    </source>
</evidence>
<dbReference type="AlphaFoldDB" id="A0A411HI55"/>
<evidence type="ECO:0000313" key="2">
    <source>
        <dbReference type="EMBL" id="QBB70094.1"/>
    </source>
</evidence>
<keyword evidence="3" id="KW-1185">Reference proteome</keyword>
<protein>
    <recommendedName>
        <fullName evidence="4">DUF4431 domain-containing protein</fullName>
    </recommendedName>
</protein>
<gene>
    <name evidence="2" type="ORF">ELE36_06790</name>
</gene>
<dbReference type="RefSeq" id="WP_129832353.1">
    <property type="nucleotide sequence ID" value="NZ_CP035704.1"/>
</dbReference>
<proteinExistence type="predicted"/>
<organism evidence="2 3">
    <name type="scientific">Pseudolysobacter antarcticus</name>
    <dbReference type="NCBI Taxonomy" id="2511995"/>
    <lineage>
        <taxon>Bacteria</taxon>
        <taxon>Pseudomonadati</taxon>
        <taxon>Pseudomonadota</taxon>
        <taxon>Gammaproteobacteria</taxon>
        <taxon>Lysobacterales</taxon>
        <taxon>Rhodanobacteraceae</taxon>
        <taxon>Pseudolysobacter</taxon>
    </lineage>
</organism>
<keyword evidence="1" id="KW-0732">Signal</keyword>
<dbReference type="KEGG" id="xbc:ELE36_06790"/>
<name>A0A411HI55_9GAMM</name>
<feature type="chain" id="PRO_5019466087" description="DUF4431 domain-containing protein" evidence="1">
    <location>
        <begin position="28"/>
        <end position="161"/>
    </location>
</feature>
<dbReference type="Proteomes" id="UP000291562">
    <property type="component" value="Chromosome"/>
</dbReference>
<accession>A0A411HI55</accession>
<dbReference type="EMBL" id="CP035704">
    <property type="protein sequence ID" value="QBB70094.1"/>
    <property type="molecule type" value="Genomic_DNA"/>
</dbReference>
<feature type="signal peptide" evidence="1">
    <location>
        <begin position="1"/>
        <end position="27"/>
    </location>
</feature>